<dbReference type="OrthoDB" id="59470at2759"/>
<evidence type="ECO:0000256" key="5">
    <source>
        <dbReference type="ARBA" id="ARBA00023157"/>
    </source>
</evidence>
<dbReference type="InterPro" id="IPR039799">
    <property type="entry name" value="ALR/ERV"/>
</dbReference>
<comment type="catalytic activity">
    <reaction evidence="6">
        <text>2 R'C(R)SH + O2 = R'C(R)S-S(R)CR' + H2O2</text>
        <dbReference type="Rhea" id="RHEA:17357"/>
        <dbReference type="ChEBI" id="CHEBI:15379"/>
        <dbReference type="ChEBI" id="CHEBI:16240"/>
        <dbReference type="ChEBI" id="CHEBI:16520"/>
        <dbReference type="ChEBI" id="CHEBI:17412"/>
        <dbReference type="EC" id="1.8.3.2"/>
    </reaction>
</comment>
<dbReference type="EC" id="1.8.3.2" evidence="6"/>
<protein>
    <recommendedName>
        <fullName evidence="6">Sulfhydryl oxidase</fullName>
        <ecNumber evidence="6">1.8.3.2</ecNumber>
    </recommendedName>
</protein>
<dbReference type="Proteomes" id="UP000799539">
    <property type="component" value="Unassembled WGS sequence"/>
</dbReference>
<sequence>LDQVALTGHAIAPKLGNETAKAELGRATWKFFHTVMARFPEKPTEEESNVLRTFIYSFQRVYPCGDCAAHFGELLKKFPPQVSSRNAAAGWACHVHNQVNTRLQKEIFDCNNIGDFYDCGCAKDEEDEKKEKEG</sequence>
<dbReference type="EMBL" id="ML992672">
    <property type="protein sequence ID" value="KAF2212906.1"/>
    <property type="molecule type" value="Genomic_DNA"/>
</dbReference>
<feature type="non-terminal residue" evidence="8">
    <location>
        <position position="134"/>
    </location>
</feature>
<dbReference type="Pfam" id="PF04777">
    <property type="entry name" value="Evr1_Alr"/>
    <property type="match status" value="1"/>
</dbReference>
<accession>A0A6A6FHG4</accession>
<keyword evidence="9" id="KW-1185">Reference proteome</keyword>
<evidence type="ECO:0000313" key="8">
    <source>
        <dbReference type="EMBL" id="KAF2212906.1"/>
    </source>
</evidence>
<keyword evidence="3 6" id="KW-0274">FAD</keyword>
<evidence type="ECO:0000256" key="4">
    <source>
        <dbReference type="ARBA" id="ARBA00023002"/>
    </source>
</evidence>
<evidence type="ECO:0000259" key="7">
    <source>
        <dbReference type="PROSITE" id="PS51324"/>
    </source>
</evidence>
<dbReference type="GO" id="GO:0050660">
    <property type="term" value="F:flavin adenine dinucleotide binding"/>
    <property type="evidence" value="ECO:0007669"/>
    <property type="project" value="TreeGrafter"/>
</dbReference>
<feature type="domain" description="ERV/ALR sulfhydryl oxidase" evidence="7">
    <location>
        <begin position="17"/>
        <end position="117"/>
    </location>
</feature>
<dbReference type="FunFam" id="1.20.120.310:FF:000002">
    <property type="entry name" value="Sulfhydryl oxidase"/>
    <property type="match status" value="1"/>
</dbReference>
<keyword evidence="5" id="KW-1015">Disulfide bond</keyword>
<dbReference type="GO" id="GO:0005739">
    <property type="term" value="C:mitochondrion"/>
    <property type="evidence" value="ECO:0007669"/>
    <property type="project" value="TreeGrafter"/>
</dbReference>
<dbReference type="InterPro" id="IPR017905">
    <property type="entry name" value="ERV/ALR_sulphydryl_oxidase"/>
</dbReference>
<proteinExistence type="predicted"/>
<dbReference type="PANTHER" id="PTHR12645">
    <property type="entry name" value="ALR/ERV"/>
    <property type="match status" value="1"/>
</dbReference>
<organism evidence="8 9">
    <name type="scientific">Cercospora zeae-maydis SCOH1-5</name>
    <dbReference type="NCBI Taxonomy" id="717836"/>
    <lineage>
        <taxon>Eukaryota</taxon>
        <taxon>Fungi</taxon>
        <taxon>Dikarya</taxon>
        <taxon>Ascomycota</taxon>
        <taxon>Pezizomycotina</taxon>
        <taxon>Dothideomycetes</taxon>
        <taxon>Dothideomycetidae</taxon>
        <taxon>Mycosphaerellales</taxon>
        <taxon>Mycosphaerellaceae</taxon>
        <taxon>Cercospora</taxon>
    </lineage>
</organism>
<evidence type="ECO:0000256" key="2">
    <source>
        <dbReference type="ARBA" id="ARBA00022630"/>
    </source>
</evidence>
<feature type="non-terminal residue" evidence="8">
    <location>
        <position position="1"/>
    </location>
</feature>
<gene>
    <name evidence="8" type="ORF">CERZMDRAFT_28194</name>
</gene>
<dbReference type="AlphaFoldDB" id="A0A6A6FHG4"/>
<comment type="cofactor">
    <cofactor evidence="1 6">
        <name>FAD</name>
        <dbReference type="ChEBI" id="CHEBI:57692"/>
    </cofactor>
</comment>
<evidence type="ECO:0000256" key="1">
    <source>
        <dbReference type="ARBA" id="ARBA00001974"/>
    </source>
</evidence>
<dbReference type="Gene3D" id="1.20.120.310">
    <property type="entry name" value="ERV/ALR sulfhydryl oxidase domain"/>
    <property type="match status" value="1"/>
</dbReference>
<reference evidence="8" key="1">
    <citation type="journal article" date="2020" name="Stud. Mycol.">
        <title>101 Dothideomycetes genomes: a test case for predicting lifestyles and emergence of pathogens.</title>
        <authorList>
            <person name="Haridas S."/>
            <person name="Albert R."/>
            <person name="Binder M."/>
            <person name="Bloem J."/>
            <person name="Labutti K."/>
            <person name="Salamov A."/>
            <person name="Andreopoulos B."/>
            <person name="Baker S."/>
            <person name="Barry K."/>
            <person name="Bills G."/>
            <person name="Bluhm B."/>
            <person name="Cannon C."/>
            <person name="Castanera R."/>
            <person name="Culley D."/>
            <person name="Daum C."/>
            <person name="Ezra D."/>
            <person name="Gonzalez J."/>
            <person name="Henrissat B."/>
            <person name="Kuo A."/>
            <person name="Liang C."/>
            <person name="Lipzen A."/>
            <person name="Lutzoni F."/>
            <person name="Magnuson J."/>
            <person name="Mondo S."/>
            <person name="Nolan M."/>
            <person name="Ohm R."/>
            <person name="Pangilinan J."/>
            <person name="Park H.-J."/>
            <person name="Ramirez L."/>
            <person name="Alfaro M."/>
            <person name="Sun H."/>
            <person name="Tritt A."/>
            <person name="Yoshinaga Y."/>
            <person name="Zwiers L.-H."/>
            <person name="Turgeon B."/>
            <person name="Goodwin S."/>
            <person name="Spatafora J."/>
            <person name="Crous P."/>
            <person name="Grigoriev I."/>
        </authorList>
    </citation>
    <scope>NUCLEOTIDE SEQUENCE</scope>
    <source>
        <strain evidence="8">SCOH1-5</strain>
    </source>
</reference>
<evidence type="ECO:0000256" key="3">
    <source>
        <dbReference type="ARBA" id="ARBA00022827"/>
    </source>
</evidence>
<evidence type="ECO:0000256" key="6">
    <source>
        <dbReference type="RuleBase" id="RU371123"/>
    </source>
</evidence>
<dbReference type="GO" id="GO:0016971">
    <property type="term" value="F:flavin-dependent sulfhydryl oxidase activity"/>
    <property type="evidence" value="ECO:0007669"/>
    <property type="project" value="InterPro"/>
</dbReference>
<dbReference type="PROSITE" id="PS51324">
    <property type="entry name" value="ERV_ALR"/>
    <property type="match status" value="1"/>
</dbReference>
<evidence type="ECO:0000313" key="9">
    <source>
        <dbReference type="Proteomes" id="UP000799539"/>
    </source>
</evidence>
<name>A0A6A6FHG4_9PEZI</name>
<keyword evidence="4 6" id="KW-0560">Oxidoreductase</keyword>
<keyword evidence="2 6" id="KW-0285">Flavoprotein</keyword>
<dbReference type="InterPro" id="IPR036774">
    <property type="entry name" value="ERV/ALR_sulphydryl_oxid_sf"/>
</dbReference>
<dbReference type="SUPFAM" id="SSF69000">
    <property type="entry name" value="FAD-dependent thiol oxidase"/>
    <property type="match status" value="1"/>
</dbReference>
<dbReference type="PANTHER" id="PTHR12645:SF1">
    <property type="entry name" value="FAD-LINKED SULFHYDRYL OXIDASE ERV2"/>
    <property type="match status" value="1"/>
</dbReference>